<evidence type="ECO:0000313" key="8">
    <source>
        <dbReference type="Proteomes" id="UP001242342"/>
    </source>
</evidence>
<dbReference type="Gene3D" id="2.170.130.10">
    <property type="entry name" value="TonB-dependent receptor, plug domain"/>
    <property type="match status" value="1"/>
</dbReference>
<name>A0A2G1BRA1_9FLAO</name>
<dbReference type="SUPFAM" id="SSF49464">
    <property type="entry name" value="Carboxypeptidase regulatory domain-like"/>
    <property type="match status" value="1"/>
</dbReference>
<reference evidence="5 8" key="3">
    <citation type="submission" date="2023-07" db="EMBL/GenBank/DDBJ databases">
        <title>Genome content predicts the carbon catabolic preferences of heterotrophic bacteria.</title>
        <authorList>
            <person name="Gralka M."/>
        </authorList>
    </citation>
    <scope>NUCLEOTIDE SEQUENCE [LARGE SCALE GENOMIC DNA]</scope>
    <source>
        <strain evidence="5 8">4G03</strain>
    </source>
</reference>
<dbReference type="InterPro" id="IPR008969">
    <property type="entry name" value="CarboxyPept-like_regulatory"/>
</dbReference>
<evidence type="ECO:0000313" key="5">
    <source>
        <dbReference type="EMBL" id="MDP2542685.1"/>
    </source>
</evidence>
<evidence type="ECO:0000313" key="7">
    <source>
        <dbReference type="Proteomes" id="UP000222163"/>
    </source>
</evidence>
<accession>A0A2G1BRA1</accession>
<dbReference type="Pfam" id="PF14905">
    <property type="entry name" value="OMP_b-brl_3"/>
    <property type="match status" value="1"/>
</dbReference>
<dbReference type="Proteomes" id="UP001242342">
    <property type="component" value="Unassembled WGS sequence"/>
</dbReference>
<feature type="domain" description="Outer membrane protein beta-barrel" evidence="4">
    <location>
        <begin position="395"/>
        <end position="801"/>
    </location>
</feature>
<dbReference type="AlphaFoldDB" id="A0A2G1BRA1"/>
<comment type="caution">
    <text evidence="6">The sequence shown here is derived from an EMBL/GenBank/DDBJ whole genome shotgun (WGS) entry which is preliminary data.</text>
</comment>
<dbReference type="Pfam" id="PF13715">
    <property type="entry name" value="CarbopepD_reg_2"/>
    <property type="match status" value="1"/>
</dbReference>
<dbReference type="Gene3D" id="2.40.170.20">
    <property type="entry name" value="TonB-dependent receptor, beta-barrel domain"/>
    <property type="match status" value="1"/>
</dbReference>
<keyword evidence="6" id="KW-0675">Receptor</keyword>
<sequence>MINLKNKLHKAVVLCMYIIPIVVFSQNKIKEKGEVKTISNSNVIFSQNKIKGKVKDEVGAVPYANVVLMNGKDEIIAGSVTSEDGSFEIEANKGVYVLSITYVGYKVYKQQIELLENMELQPIFLEEEKTELGEVTVVAKRKLIRRKTDRLVYNIESNIAAAGGDALDALKIAPGVTVNGSNVSIIGKSNMRVMIDGRIIQLSGEALMSFISSIPTDDIKEIEIITNPPAKYEAEGNSGLINIIYKKGRKNSWNNRTSLTYFQSFLPRFTLRNNFTYQKDKLSLILSLSGTKGNTIIDREGKIFYSSGSWVISRRDKWNNENLSGRLMLDYDVSKNSTIGFQYLGNLSNPDPSQTTFSKTKIFNNAMVVDSLLNNKGRSKQQKYNHSLNVHFKTKIDEKGKNLSTDLDYFTYNSDNDRNVNTKSYTNDGDFLNNIFSNKNVSNQKIENFSVKLDMEYPLKAFNLSYGVKASFTKSEYKTDNFNTLSGTPELIVNDSDDFEYTENNQAVYINGSKKFNEKWNGQLGLRMENTQTKGISNVLNQTNTNDYLRVFPTLYISYKMNEKNNFSFNYGRRISRPLYYQLNPARTYISNVNFIEGNPQLKPSFTDNLEFIHTYKSNWITTLFFSVENDGFGEIADIDDTTNEQFFKHQNFYTHYNYGISEYYTFDKLSWWESQNSVYLIGNKTNLSISEGIIAKPQNGFRFYGSTNNTFTLNSKRTIKAQINYWYSSAFKNNLFEYSESHELDLALKFNISKNSWQLSMGVYDIFNTSPRKSTSFTNNIKQTQKMFPSNRNFRATLTYNFGNKKVRVNQRNFGNEEEKGRVGN</sequence>
<dbReference type="Gene3D" id="2.60.40.1120">
    <property type="entry name" value="Carboxypeptidase-like, regulatory domain"/>
    <property type="match status" value="1"/>
</dbReference>
<dbReference type="SUPFAM" id="SSF56935">
    <property type="entry name" value="Porins"/>
    <property type="match status" value="1"/>
</dbReference>
<dbReference type="PANTHER" id="PTHR40980:SF4">
    <property type="entry name" value="TONB-DEPENDENT RECEPTOR-LIKE BETA-BARREL DOMAIN-CONTAINING PROTEIN"/>
    <property type="match status" value="1"/>
</dbReference>
<dbReference type="GO" id="GO:0009279">
    <property type="term" value="C:cell outer membrane"/>
    <property type="evidence" value="ECO:0007669"/>
    <property type="project" value="UniProtKB-SubCell"/>
</dbReference>
<reference evidence="6" key="2">
    <citation type="submission" date="2017-10" db="EMBL/GenBank/DDBJ databases">
        <authorList>
            <person name="Enke T.N."/>
            <person name="Cordero O.X."/>
        </authorList>
    </citation>
    <scope>NUCLEOTIDE SEQUENCE</scope>
    <source>
        <strain evidence="6">4G03</strain>
    </source>
</reference>
<evidence type="ECO:0000259" key="4">
    <source>
        <dbReference type="Pfam" id="PF14905"/>
    </source>
</evidence>
<dbReference type="InterPro" id="IPR036942">
    <property type="entry name" value="Beta-barrel_TonB_sf"/>
</dbReference>
<evidence type="ECO:0000313" key="6">
    <source>
        <dbReference type="EMBL" id="PHN96379.1"/>
    </source>
</evidence>
<keyword evidence="2" id="KW-0472">Membrane</keyword>
<keyword evidence="3" id="KW-0998">Cell outer membrane</keyword>
<organism evidence="6 7">
    <name type="scientific">Tenacibaculum discolor</name>
    <dbReference type="NCBI Taxonomy" id="361581"/>
    <lineage>
        <taxon>Bacteria</taxon>
        <taxon>Pseudomonadati</taxon>
        <taxon>Bacteroidota</taxon>
        <taxon>Flavobacteriia</taxon>
        <taxon>Flavobacteriales</taxon>
        <taxon>Flavobacteriaceae</taxon>
        <taxon>Tenacibaculum</taxon>
    </lineage>
</organism>
<evidence type="ECO:0000256" key="2">
    <source>
        <dbReference type="ARBA" id="ARBA00023136"/>
    </source>
</evidence>
<dbReference type="Proteomes" id="UP000222163">
    <property type="component" value="Unassembled WGS sequence"/>
</dbReference>
<dbReference type="InterPro" id="IPR037066">
    <property type="entry name" value="Plug_dom_sf"/>
</dbReference>
<dbReference type="InterPro" id="IPR041700">
    <property type="entry name" value="OMP_b-brl_3"/>
</dbReference>
<gene>
    <name evidence="6" type="ORF">CSC81_14630</name>
    <name evidence="5" type="ORF">Q8W23_14500</name>
</gene>
<dbReference type="EMBL" id="JAUYVU010000013">
    <property type="protein sequence ID" value="MDP2542685.1"/>
    <property type="molecule type" value="Genomic_DNA"/>
</dbReference>
<evidence type="ECO:0000256" key="1">
    <source>
        <dbReference type="ARBA" id="ARBA00004442"/>
    </source>
</evidence>
<protein>
    <submittedName>
        <fullName evidence="6">TonB-dependent receptor</fullName>
    </submittedName>
</protein>
<evidence type="ECO:0000256" key="3">
    <source>
        <dbReference type="ARBA" id="ARBA00023237"/>
    </source>
</evidence>
<dbReference type="RefSeq" id="WP_099216490.1">
    <property type="nucleotide sequence ID" value="NZ_JAUYVU010000013.1"/>
</dbReference>
<keyword evidence="8" id="KW-1185">Reference proteome</keyword>
<proteinExistence type="predicted"/>
<dbReference type="PANTHER" id="PTHR40980">
    <property type="entry name" value="PLUG DOMAIN-CONTAINING PROTEIN"/>
    <property type="match status" value="1"/>
</dbReference>
<comment type="subcellular location">
    <subcellularLocation>
        <location evidence="1">Cell outer membrane</location>
    </subcellularLocation>
</comment>
<reference evidence="6 7" key="1">
    <citation type="journal article" date="2016" name="Nat. Commun.">
        <title>Microbial interactions lead to rapid micro-scale successions on model marine particles.</title>
        <authorList>
            <person name="Datta M.S."/>
            <person name="Sliwerska E."/>
            <person name="Gore J."/>
            <person name="Polz M.F."/>
            <person name="Cordero O.X."/>
        </authorList>
    </citation>
    <scope>NUCLEOTIDE SEQUENCE [LARGE SCALE GENOMIC DNA]</scope>
    <source>
        <strain evidence="6 7">4G03</strain>
    </source>
</reference>
<dbReference type="EMBL" id="PDUU01000018">
    <property type="protein sequence ID" value="PHN96379.1"/>
    <property type="molecule type" value="Genomic_DNA"/>
</dbReference>